<evidence type="ECO:0000256" key="5">
    <source>
        <dbReference type="ARBA" id="ARBA00023136"/>
    </source>
</evidence>
<feature type="transmembrane region" description="Helical" evidence="7">
    <location>
        <begin position="212"/>
        <end position="237"/>
    </location>
</feature>
<evidence type="ECO:0000256" key="4">
    <source>
        <dbReference type="ARBA" id="ARBA00022989"/>
    </source>
</evidence>
<reference evidence="8 9" key="1">
    <citation type="submission" date="2017-05" db="EMBL/GenBank/DDBJ databases">
        <title>Genomic insights into alkan degradation activity of Oleiphilus messinensis.</title>
        <authorList>
            <person name="Kozyavkin S.A."/>
            <person name="Slesarev A.I."/>
            <person name="Golyshin P.N."/>
            <person name="Korzhenkov A."/>
            <person name="Golyshina O.N."/>
            <person name="Toshchakov S.V."/>
        </authorList>
    </citation>
    <scope>NUCLEOTIDE SEQUENCE [LARGE SCALE GENOMIC DNA]</scope>
    <source>
        <strain evidence="8 9">ME102</strain>
    </source>
</reference>
<keyword evidence="6 7" id="KW-0739">Sodium transport</keyword>
<dbReference type="Gene3D" id="1.20.1530.10">
    <property type="entry name" value="Na+/H+ antiporter like domain"/>
    <property type="match status" value="1"/>
</dbReference>
<dbReference type="PANTHER" id="PTHR30341:SF0">
    <property type="entry name" value="NA(+)_H(+) ANTIPORTER NHAA"/>
    <property type="match status" value="1"/>
</dbReference>
<dbReference type="NCBIfam" id="TIGR00773">
    <property type="entry name" value="NhaA"/>
    <property type="match status" value="1"/>
</dbReference>
<keyword evidence="2 7" id="KW-1003">Cell membrane</keyword>
<dbReference type="InterPro" id="IPR023171">
    <property type="entry name" value="Na/H_antiporter_dom_sf"/>
</dbReference>
<dbReference type="RefSeq" id="WP_087460783.1">
    <property type="nucleotide sequence ID" value="NZ_CP021425.1"/>
</dbReference>
<feature type="transmembrane region" description="Helical" evidence="7">
    <location>
        <begin position="363"/>
        <end position="384"/>
    </location>
</feature>
<keyword evidence="7" id="KW-0050">Antiport</keyword>
<name>A0A1Y0I651_9GAMM</name>
<dbReference type="NCBIfam" id="NF007111">
    <property type="entry name" value="PRK09560.1"/>
    <property type="match status" value="1"/>
</dbReference>
<dbReference type="KEGG" id="ome:OLMES_1635"/>
<keyword evidence="5 7" id="KW-0472">Membrane</keyword>
<dbReference type="GO" id="GO:0006885">
    <property type="term" value="P:regulation of pH"/>
    <property type="evidence" value="ECO:0007669"/>
    <property type="project" value="UniProtKB-UniRule"/>
</dbReference>
<evidence type="ECO:0000256" key="6">
    <source>
        <dbReference type="ARBA" id="ARBA00023201"/>
    </source>
</evidence>
<comment type="function">
    <text evidence="7">Na(+)/H(+) antiporter that extrudes sodium in exchange for external protons.</text>
</comment>
<accession>A0A1Y0I651</accession>
<evidence type="ECO:0000313" key="8">
    <source>
        <dbReference type="EMBL" id="ARU55710.1"/>
    </source>
</evidence>
<feature type="transmembrane region" description="Helical" evidence="7">
    <location>
        <begin position="329"/>
        <end position="351"/>
    </location>
</feature>
<dbReference type="NCBIfam" id="NF007112">
    <property type="entry name" value="PRK09561.1"/>
    <property type="match status" value="1"/>
</dbReference>
<dbReference type="GO" id="GO:0015385">
    <property type="term" value="F:sodium:proton antiporter activity"/>
    <property type="evidence" value="ECO:0007669"/>
    <property type="project" value="UniProtKB-UniRule"/>
</dbReference>
<organism evidence="8 9">
    <name type="scientific">Oleiphilus messinensis</name>
    <dbReference type="NCBI Taxonomy" id="141451"/>
    <lineage>
        <taxon>Bacteria</taxon>
        <taxon>Pseudomonadati</taxon>
        <taxon>Pseudomonadota</taxon>
        <taxon>Gammaproteobacteria</taxon>
        <taxon>Oceanospirillales</taxon>
        <taxon>Oleiphilaceae</taxon>
        <taxon>Oleiphilus</taxon>
    </lineage>
</organism>
<dbReference type="InterPro" id="IPR004670">
    <property type="entry name" value="NhaA"/>
</dbReference>
<feature type="transmembrane region" description="Helical" evidence="7">
    <location>
        <begin position="121"/>
        <end position="144"/>
    </location>
</feature>
<dbReference type="GO" id="GO:0005886">
    <property type="term" value="C:plasma membrane"/>
    <property type="evidence" value="ECO:0007669"/>
    <property type="project" value="UniProtKB-SubCell"/>
</dbReference>
<dbReference type="EMBL" id="CP021425">
    <property type="protein sequence ID" value="ARU55710.1"/>
    <property type="molecule type" value="Genomic_DNA"/>
</dbReference>
<evidence type="ECO:0000256" key="2">
    <source>
        <dbReference type="ARBA" id="ARBA00022475"/>
    </source>
</evidence>
<keyword evidence="7" id="KW-0813">Transport</keyword>
<feature type="transmembrane region" description="Helical" evidence="7">
    <location>
        <begin position="257"/>
        <end position="279"/>
    </location>
</feature>
<dbReference type="Proteomes" id="UP000196027">
    <property type="component" value="Chromosome"/>
</dbReference>
<comment type="subcellular location">
    <subcellularLocation>
        <location evidence="1">Cell inner membrane</location>
        <topology evidence="1">Multi-pass membrane protein</topology>
    </subcellularLocation>
    <subcellularLocation>
        <location evidence="7">Cell membrane</location>
        <topology evidence="7">Multi-pass membrane protein</topology>
    </subcellularLocation>
</comment>
<keyword evidence="3 7" id="KW-0812">Transmembrane</keyword>
<dbReference type="HAMAP" id="MF_01844">
    <property type="entry name" value="NhaA"/>
    <property type="match status" value="1"/>
</dbReference>
<gene>
    <name evidence="7" type="primary">nhaA</name>
    <name evidence="8" type="ORF">OLMES_1635</name>
</gene>
<dbReference type="PANTHER" id="PTHR30341">
    <property type="entry name" value="SODIUM ION/PROTON ANTIPORTER NHAA-RELATED"/>
    <property type="match status" value="1"/>
</dbReference>
<keyword evidence="7" id="KW-0915">Sodium</keyword>
<protein>
    <recommendedName>
        <fullName evidence="7">Na(+)/H(+) antiporter NhaA</fullName>
    </recommendedName>
    <alternativeName>
        <fullName evidence="7">Sodium/proton antiporter NhaA</fullName>
    </alternativeName>
</protein>
<evidence type="ECO:0000256" key="3">
    <source>
        <dbReference type="ARBA" id="ARBA00022692"/>
    </source>
</evidence>
<evidence type="ECO:0000256" key="7">
    <source>
        <dbReference type="HAMAP-Rule" id="MF_01844"/>
    </source>
</evidence>
<keyword evidence="7" id="KW-0406">Ion transport</keyword>
<comment type="similarity">
    <text evidence="7">Belongs to the NhaA Na(+)/H(+) (TC 2.A.33) antiporter family.</text>
</comment>
<evidence type="ECO:0000256" key="1">
    <source>
        <dbReference type="ARBA" id="ARBA00004429"/>
    </source>
</evidence>
<dbReference type="OrthoDB" id="9808135at2"/>
<comment type="catalytic activity">
    <reaction evidence="7">
        <text>Na(+)(in) + 2 H(+)(out) = Na(+)(out) + 2 H(+)(in)</text>
        <dbReference type="Rhea" id="RHEA:29251"/>
        <dbReference type="ChEBI" id="CHEBI:15378"/>
        <dbReference type="ChEBI" id="CHEBI:29101"/>
    </reaction>
</comment>
<feature type="transmembrane region" description="Helical" evidence="7">
    <location>
        <begin position="94"/>
        <end position="115"/>
    </location>
</feature>
<sequence length="391" mass="41705">MPNKLQSALKHESSSGVLLLGCALLAIICANSPLDHYYDALLATPVEIRIGELDIAKPLLLWINDGLMAIFFFHVGLELKREILTGELASPKRMVLPTAGAIGGMLFPALIYVAINIDDQVALQGWAIPAATDIAFALGVLALLGNRVPASLKIFLASLAVLDDIGAILIIAFFYTVSLSELSIAIAFSMVCVLFILNKLRVRQVAPYLLTGIVMWVAVLKSGVHATLAGVVLAMFMPLSVKGESGQPLLIEMEHSIRGTVALVILPLFAFANAGVSLTTGNGELFNSISLGIAAGLFFGKQIGVFLFCFIVIQLGMAALPSRCNWRHLFGVSALCGIGFTMSLFIGSLAFEHAGPDYTAVDRIGILTGSFCSALLGYGILRWWSGNIHKT</sequence>
<proteinExistence type="inferred from homology"/>
<feature type="transmembrane region" description="Helical" evidence="7">
    <location>
        <begin position="156"/>
        <end position="176"/>
    </location>
</feature>
<feature type="transmembrane region" description="Helical" evidence="7">
    <location>
        <begin position="55"/>
        <end position="73"/>
    </location>
</feature>
<evidence type="ECO:0000313" key="9">
    <source>
        <dbReference type="Proteomes" id="UP000196027"/>
    </source>
</evidence>
<dbReference type="AlphaFoldDB" id="A0A1Y0I651"/>
<keyword evidence="4 7" id="KW-1133">Transmembrane helix</keyword>
<feature type="transmembrane region" description="Helical" evidence="7">
    <location>
        <begin position="182"/>
        <end position="200"/>
    </location>
</feature>
<dbReference type="Pfam" id="PF06965">
    <property type="entry name" value="Na_H_antiport_1"/>
    <property type="match status" value="1"/>
</dbReference>
<keyword evidence="9" id="KW-1185">Reference proteome</keyword>
<feature type="transmembrane region" description="Helical" evidence="7">
    <location>
        <begin position="291"/>
        <end position="317"/>
    </location>
</feature>